<feature type="transmembrane region" description="Helical" evidence="10">
    <location>
        <begin position="109"/>
        <end position="133"/>
    </location>
</feature>
<keyword evidence="6" id="KW-0915">Sodium</keyword>
<keyword evidence="7" id="KW-0406">Ion transport</keyword>
<dbReference type="Proteomes" id="UP000308230">
    <property type="component" value="Unassembled WGS sequence"/>
</dbReference>
<protein>
    <submittedName>
        <fullName evidence="12">Sodium:proton antiporter</fullName>
    </submittedName>
</protein>
<evidence type="ECO:0000256" key="9">
    <source>
        <dbReference type="ARBA" id="ARBA00023201"/>
    </source>
</evidence>
<evidence type="ECO:0000256" key="7">
    <source>
        <dbReference type="ARBA" id="ARBA00023065"/>
    </source>
</evidence>
<feature type="transmembrane region" description="Helical" evidence="10">
    <location>
        <begin position="154"/>
        <end position="172"/>
    </location>
</feature>
<reference evidence="12 13" key="1">
    <citation type="submission" date="2019-04" db="EMBL/GenBank/DDBJ databases">
        <title>Bacillus caeni sp. nov., a bacterium isolated from mangrove sediment.</title>
        <authorList>
            <person name="Huang H."/>
            <person name="Mo K."/>
            <person name="Hu Y."/>
        </authorList>
    </citation>
    <scope>NUCLEOTIDE SEQUENCE [LARGE SCALE GENOMIC DNA]</scope>
    <source>
        <strain evidence="12 13">HB172195</strain>
    </source>
</reference>
<dbReference type="GO" id="GO:0015385">
    <property type="term" value="F:sodium:proton antiporter activity"/>
    <property type="evidence" value="ECO:0007669"/>
    <property type="project" value="InterPro"/>
</dbReference>
<feature type="transmembrane region" description="Helical" evidence="10">
    <location>
        <begin position="28"/>
        <end position="45"/>
    </location>
</feature>
<evidence type="ECO:0000313" key="12">
    <source>
        <dbReference type="EMBL" id="TLS35009.1"/>
    </source>
</evidence>
<dbReference type="GO" id="GO:0051453">
    <property type="term" value="P:regulation of intracellular pH"/>
    <property type="evidence" value="ECO:0007669"/>
    <property type="project" value="TreeGrafter"/>
</dbReference>
<feature type="transmembrane region" description="Helical" evidence="10">
    <location>
        <begin position="238"/>
        <end position="254"/>
    </location>
</feature>
<evidence type="ECO:0000256" key="10">
    <source>
        <dbReference type="SAM" id="Phobius"/>
    </source>
</evidence>
<feature type="transmembrane region" description="Helical" evidence="10">
    <location>
        <begin position="80"/>
        <end position="103"/>
    </location>
</feature>
<evidence type="ECO:0000256" key="3">
    <source>
        <dbReference type="ARBA" id="ARBA00022475"/>
    </source>
</evidence>
<feature type="domain" description="Cation/H+ exchanger transmembrane" evidence="11">
    <location>
        <begin position="12"/>
        <end position="390"/>
    </location>
</feature>
<evidence type="ECO:0000259" key="11">
    <source>
        <dbReference type="Pfam" id="PF00999"/>
    </source>
</evidence>
<dbReference type="Gene3D" id="6.10.140.1330">
    <property type="match status" value="1"/>
</dbReference>
<evidence type="ECO:0000256" key="5">
    <source>
        <dbReference type="ARBA" id="ARBA00022989"/>
    </source>
</evidence>
<dbReference type="AlphaFoldDB" id="A0A5R9EWI3"/>
<name>A0A5R9EWI3_9BACL</name>
<feature type="transmembrane region" description="Helical" evidence="10">
    <location>
        <begin position="298"/>
        <end position="321"/>
    </location>
</feature>
<feature type="transmembrane region" description="Helical" evidence="10">
    <location>
        <begin position="266"/>
        <end position="286"/>
    </location>
</feature>
<gene>
    <name evidence="12" type="ORF">FCL54_22670</name>
</gene>
<evidence type="ECO:0000256" key="4">
    <source>
        <dbReference type="ARBA" id="ARBA00022692"/>
    </source>
</evidence>
<evidence type="ECO:0000256" key="1">
    <source>
        <dbReference type="ARBA" id="ARBA00004651"/>
    </source>
</evidence>
<keyword evidence="9" id="KW-0739">Sodium transport</keyword>
<evidence type="ECO:0000313" key="13">
    <source>
        <dbReference type="Proteomes" id="UP000308230"/>
    </source>
</evidence>
<evidence type="ECO:0000256" key="8">
    <source>
        <dbReference type="ARBA" id="ARBA00023136"/>
    </source>
</evidence>
<proteinExistence type="predicted"/>
<sequence>MTSAKLFILLLIGFIVNTVNKKQKSLPVPIVLLFIGIGLSFIPFFDTVELTRELIFDWFLPALLFVASYRFPFKNFRQKLGLITVLGTIGIILMVLLLAWAMYLIGSQFVSLPFLGFLLISAILTPTDPVSVGSILKKVSDSPKVAEVVEGESLLNDGTSIVVFSVAVSMFIDREPFHWTEFLFHFFYHSIGAVFLGFLFSYLFSKAIHWIDEQEYEIMLSIVLAYMSFYLAETLGTSGVLATVAAGLTLSWELERTDKEPHLRQYLDGFWNVMEPAILFIIFLLVGIESANYLATNLWPLIFLTFVLSVVIRFVVLAVLIKPIPKWRREFSWKDITVMSWSGIKGTMSLALLLGFAAINKGNEIILSLTFGTILLSFVIESLTIYPLSKKLMK</sequence>
<comment type="subcellular location">
    <subcellularLocation>
        <location evidence="1">Cell membrane</location>
        <topology evidence="1">Multi-pass membrane protein</topology>
    </subcellularLocation>
</comment>
<feature type="transmembrane region" description="Helical" evidence="10">
    <location>
        <begin position="342"/>
        <end position="359"/>
    </location>
</feature>
<comment type="caution">
    <text evidence="12">The sequence shown here is derived from an EMBL/GenBank/DDBJ whole genome shotgun (WGS) entry which is preliminary data.</text>
</comment>
<dbReference type="InterPro" id="IPR018422">
    <property type="entry name" value="Cation/H_exchanger_CPA1"/>
</dbReference>
<keyword evidence="2" id="KW-0813">Transport</keyword>
<dbReference type="GO" id="GO:0098719">
    <property type="term" value="P:sodium ion import across plasma membrane"/>
    <property type="evidence" value="ECO:0007669"/>
    <property type="project" value="TreeGrafter"/>
</dbReference>
<keyword evidence="3" id="KW-1003">Cell membrane</keyword>
<feature type="transmembrane region" description="Helical" evidence="10">
    <location>
        <begin position="184"/>
        <end position="204"/>
    </location>
</feature>
<organism evidence="12 13">
    <name type="scientific">Exobacillus caeni</name>
    <dbReference type="NCBI Taxonomy" id="2574798"/>
    <lineage>
        <taxon>Bacteria</taxon>
        <taxon>Bacillati</taxon>
        <taxon>Bacillota</taxon>
        <taxon>Bacilli</taxon>
        <taxon>Bacillales</taxon>
        <taxon>Guptibacillaceae</taxon>
        <taxon>Exobacillus</taxon>
    </lineage>
</organism>
<dbReference type="GO" id="GO:0015386">
    <property type="term" value="F:potassium:proton antiporter activity"/>
    <property type="evidence" value="ECO:0007669"/>
    <property type="project" value="TreeGrafter"/>
</dbReference>
<dbReference type="EMBL" id="SWLG01000032">
    <property type="protein sequence ID" value="TLS35009.1"/>
    <property type="molecule type" value="Genomic_DNA"/>
</dbReference>
<accession>A0A5R9EWI3</accession>
<evidence type="ECO:0000256" key="2">
    <source>
        <dbReference type="ARBA" id="ARBA00022448"/>
    </source>
</evidence>
<dbReference type="RefSeq" id="WP_138129583.1">
    <property type="nucleotide sequence ID" value="NZ_SWLG01000032.1"/>
</dbReference>
<dbReference type="Pfam" id="PF00999">
    <property type="entry name" value="Na_H_Exchanger"/>
    <property type="match status" value="1"/>
</dbReference>
<keyword evidence="4 10" id="KW-0812">Transmembrane</keyword>
<keyword evidence="13" id="KW-1185">Reference proteome</keyword>
<dbReference type="PANTHER" id="PTHR10110:SF86">
    <property type="entry name" value="SODIUM_HYDROGEN EXCHANGER 7"/>
    <property type="match status" value="1"/>
</dbReference>
<evidence type="ECO:0000256" key="6">
    <source>
        <dbReference type="ARBA" id="ARBA00023053"/>
    </source>
</evidence>
<dbReference type="GO" id="GO:0005886">
    <property type="term" value="C:plasma membrane"/>
    <property type="evidence" value="ECO:0007669"/>
    <property type="project" value="UniProtKB-SubCell"/>
</dbReference>
<dbReference type="OrthoDB" id="9809206at2"/>
<keyword evidence="8 10" id="KW-0472">Membrane</keyword>
<feature type="transmembrane region" description="Helical" evidence="10">
    <location>
        <begin position="365"/>
        <end position="388"/>
    </location>
</feature>
<dbReference type="InterPro" id="IPR006153">
    <property type="entry name" value="Cation/H_exchanger_TM"/>
</dbReference>
<dbReference type="PANTHER" id="PTHR10110">
    <property type="entry name" value="SODIUM/HYDROGEN EXCHANGER"/>
    <property type="match status" value="1"/>
</dbReference>
<keyword evidence="5 10" id="KW-1133">Transmembrane helix</keyword>